<dbReference type="SUPFAM" id="SSF53218">
    <property type="entry name" value="Molybdenum cofactor biosynthesis proteins"/>
    <property type="match status" value="1"/>
</dbReference>
<dbReference type="InterPro" id="IPR036425">
    <property type="entry name" value="MoaB/Mog-like_dom_sf"/>
</dbReference>
<accession>A0A9X3RFK5</accession>
<dbReference type="PROSITE" id="PS01078">
    <property type="entry name" value="MOCF_BIOSYNTHESIS_1"/>
    <property type="match status" value="1"/>
</dbReference>
<dbReference type="SMART" id="SM00852">
    <property type="entry name" value="MoCF_biosynth"/>
    <property type="match status" value="1"/>
</dbReference>
<dbReference type="Pfam" id="PF00994">
    <property type="entry name" value="MoCF_biosynth"/>
    <property type="match status" value="1"/>
</dbReference>
<dbReference type="EMBL" id="JAKMUT010000003">
    <property type="protein sequence ID" value="MCZ9289565.1"/>
    <property type="molecule type" value="Genomic_DNA"/>
</dbReference>
<dbReference type="InterPro" id="IPR051920">
    <property type="entry name" value="MPT_Adenylyltrnsfr/MoaC-Rel"/>
</dbReference>
<evidence type="ECO:0000256" key="1">
    <source>
        <dbReference type="ARBA" id="ARBA00005046"/>
    </source>
</evidence>
<evidence type="ECO:0000256" key="2">
    <source>
        <dbReference type="ARBA" id="ARBA00023150"/>
    </source>
</evidence>
<gene>
    <name evidence="4" type="ORF">L8V00_04990</name>
</gene>
<sequence>MPARKAKEGSADINADINEVMAMSSVDHAQVDRLAEEIPEPDDALFHTLDAQERTREQLSNEPPLRAMVVLVTDFPEEKAKNGELVAELLAEEGFLVDAVLNVESRKSAIRKVIQTAVVGGADLVVTIGGTGTGPRDKTPEATRAELDRKVPGIAEALRASGLAANSLDAGLSRGVAGISGSTVVVNIAGSRGAIRDGMATLGPLVRHVVGDMNNRA</sequence>
<dbReference type="AlphaFoldDB" id="A0A9X3RFK5"/>
<dbReference type="CDD" id="cd00886">
    <property type="entry name" value="MogA_MoaB"/>
    <property type="match status" value="1"/>
</dbReference>
<protein>
    <submittedName>
        <fullName evidence="4">Molybdopterin-binding protein</fullName>
    </submittedName>
</protein>
<evidence type="ECO:0000313" key="4">
    <source>
        <dbReference type="EMBL" id="MCZ9289565.1"/>
    </source>
</evidence>
<dbReference type="GO" id="GO:0006777">
    <property type="term" value="P:Mo-molybdopterin cofactor biosynthetic process"/>
    <property type="evidence" value="ECO:0007669"/>
    <property type="project" value="UniProtKB-KW"/>
</dbReference>
<comment type="caution">
    <text evidence="4">The sequence shown here is derived from an EMBL/GenBank/DDBJ whole genome shotgun (WGS) entry which is preliminary data.</text>
</comment>
<evidence type="ECO:0000313" key="5">
    <source>
        <dbReference type="Proteomes" id="UP001146469"/>
    </source>
</evidence>
<keyword evidence="5" id="KW-1185">Reference proteome</keyword>
<keyword evidence="2" id="KW-0501">Molybdenum cofactor biosynthesis</keyword>
<dbReference type="PANTHER" id="PTHR43764">
    <property type="entry name" value="MOLYBDENUM COFACTOR BIOSYNTHESIS"/>
    <property type="match status" value="1"/>
</dbReference>
<dbReference type="PANTHER" id="PTHR43764:SF1">
    <property type="entry name" value="MOLYBDOPTERIN MOLYBDOTRANSFERASE"/>
    <property type="match status" value="1"/>
</dbReference>
<dbReference type="Gene3D" id="3.40.980.10">
    <property type="entry name" value="MoaB/Mog-like domain"/>
    <property type="match status" value="1"/>
</dbReference>
<proteinExistence type="predicted"/>
<dbReference type="Proteomes" id="UP001146469">
    <property type="component" value="Unassembled WGS sequence"/>
</dbReference>
<organism evidence="4 5">
    <name type="scientific">Corynebacterium evansiae</name>
    <dbReference type="NCBI Taxonomy" id="2913499"/>
    <lineage>
        <taxon>Bacteria</taxon>
        <taxon>Bacillati</taxon>
        <taxon>Actinomycetota</taxon>
        <taxon>Actinomycetes</taxon>
        <taxon>Mycobacteriales</taxon>
        <taxon>Corynebacteriaceae</taxon>
        <taxon>Corynebacterium</taxon>
    </lineage>
</organism>
<dbReference type="InterPro" id="IPR001453">
    <property type="entry name" value="MoaB/Mog_dom"/>
</dbReference>
<dbReference type="InterPro" id="IPR008284">
    <property type="entry name" value="MoCF_biosynth_CS"/>
</dbReference>
<dbReference type="RefSeq" id="WP_083293821.1">
    <property type="nucleotide sequence ID" value="NZ_JAKMUT010000003.1"/>
</dbReference>
<evidence type="ECO:0000259" key="3">
    <source>
        <dbReference type="SMART" id="SM00852"/>
    </source>
</evidence>
<name>A0A9X3RFK5_9CORY</name>
<feature type="domain" description="MoaB/Mog" evidence="3">
    <location>
        <begin position="69"/>
        <end position="209"/>
    </location>
</feature>
<comment type="pathway">
    <text evidence="1">Cofactor biosynthesis; molybdopterin biosynthesis.</text>
</comment>
<reference evidence="4" key="1">
    <citation type="submission" date="2022-02" db="EMBL/GenBank/DDBJ databases">
        <title>Corynebacterium sp. from urogenital microbiome.</title>
        <authorList>
            <person name="Cappelli E.A."/>
            <person name="Ribeiro T.G."/>
            <person name="Peixe L."/>
        </authorList>
    </citation>
    <scope>NUCLEOTIDE SEQUENCE</scope>
    <source>
        <strain evidence="4">C8Ua_174</strain>
    </source>
</reference>